<dbReference type="PANTHER" id="PTHR23235">
    <property type="entry name" value="KRUEPPEL-LIKE TRANSCRIPTION FACTOR"/>
    <property type="match status" value="1"/>
</dbReference>
<feature type="domain" description="C2H2-type" evidence="10">
    <location>
        <begin position="232"/>
        <end position="259"/>
    </location>
</feature>
<evidence type="ECO:0000256" key="7">
    <source>
        <dbReference type="ARBA" id="ARBA00023163"/>
    </source>
</evidence>
<evidence type="ECO:0000256" key="9">
    <source>
        <dbReference type="PROSITE-ProRule" id="PRU00042"/>
    </source>
</evidence>
<dbReference type="EMBL" id="JAHWGI010000302">
    <property type="protein sequence ID" value="KAK3912760.1"/>
    <property type="molecule type" value="Genomic_DNA"/>
</dbReference>
<keyword evidence="4 9" id="KW-0863">Zinc-finger</keyword>
<evidence type="ECO:0000256" key="3">
    <source>
        <dbReference type="ARBA" id="ARBA00022737"/>
    </source>
</evidence>
<keyword evidence="2" id="KW-0479">Metal-binding</keyword>
<dbReference type="InterPro" id="IPR036236">
    <property type="entry name" value="Znf_C2H2_sf"/>
</dbReference>
<evidence type="ECO:0000256" key="1">
    <source>
        <dbReference type="ARBA" id="ARBA00006991"/>
    </source>
</evidence>
<feature type="domain" description="C2H2-type" evidence="10">
    <location>
        <begin position="204"/>
        <end position="231"/>
    </location>
</feature>
<dbReference type="GO" id="GO:0008270">
    <property type="term" value="F:zinc ion binding"/>
    <property type="evidence" value="ECO:0007669"/>
    <property type="project" value="UniProtKB-KW"/>
</dbReference>
<keyword evidence="5" id="KW-0862">Zinc</keyword>
<dbReference type="SMART" id="SM00355">
    <property type="entry name" value="ZnF_C2H2"/>
    <property type="match status" value="5"/>
</dbReference>
<dbReference type="InterPro" id="IPR013087">
    <property type="entry name" value="Znf_C2H2_type"/>
</dbReference>
<keyword evidence="12" id="KW-1185">Reference proteome</keyword>
<dbReference type="SUPFAM" id="SSF57667">
    <property type="entry name" value="beta-beta-alpha zinc fingers"/>
    <property type="match status" value="3"/>
</dbReference>
<dbReference type="FunFam" id="3.30.160.60:FF:000761">
    <property type="entry name" value="Zinc finger protein 449"/>
    <property type="match status" value="1"/>
</dbReference>
<comment type="caution">
    <text evidence="11">The sequence shown here is derived from an EMBL/GenBank/DDBJ whole genome shotgun (WGS) entry which is preliminary data.</text>
</comment>
<dbReference type="Proteomes" id="UP001219518">
    <property type="component" value="Unassembled WGS sequence"/>
</dbReference>
<accession>A0AAE1H0L5</accession>
<dbReference type="PROSITE" id="PS50157">
    <property type="entry name" value="ZINC_FINGER_C2H2_2"/>
    <property type="match status" value="5"/>
</dbReference>
<dbReference type="GO" id="GO:0000978">
    <property type="term" value="F:RNA polymerase II cis-regulatory region sequence-specific DNA binding"/>
    <property type="evidence" value="ECO:0007669"/>
    <property type="project" value="TreeGrafter"/>
</dbReference>
<dbReference type="Pfam" id="PF00096">
    <property type="entry name" value="zf-C2H2"/>
    <property type="match status" value="4"/>
</dbReference>
<dbReference type="FunFam" id="3.30.160.60:FF:002343">
    <property type="entry name" value="Zinc finger protein 33A"/>
    <property type="match status" value="1"/>
</dbReference>
<name>A0AAE1H0L5_9NEOP</name>
<dbReference type="FunFam" id="3.30.160.60:FF:000710">
    <property type="entry name" value="Zinc finger protein 768"/>
    <property type="match status" value="1"/>
</dbReference>
<dbReference type="PROSITE" id="PS00028">
    <property type="entry name" value="ZINC_FINGER_C2H2_1"/>
    <property type="match status" value="5"/>
</dbReference>
<gene>
    <name evidence="11" type="ORF">KUF71_004710</name>
</gene>
<dbReference type="FunFam" id="3.30.160.60:FF:001177">
    <property type="entry name" value="Zinc finger protein 33A"/>
    <property type="match status" value="1"/>
</dbReference>
<dbReference type="PANTHER" id="PTHR23235:SF120">
    <property type="entry name" value="KRUPPEL-LIKE FACTOR 15"/>
    <property type="match status" value="1"/>
</dbReference>
<dbReference type="Pfam" id="PF13912">
    <property type="entry name" value="zf-C2H2_6"/>
    <property type="match status" value="1"/>
</dbReference>
<reference evidence="11" key="2">
    <citation type="journal article" date="2023" name="BMC Genomics">
        <title>Pest status, molecular evolution, and epigenetic factors derived from the genome assembly of Frankliniella fusca, a thysanopteran phytovirus vector.</title>
        <authorList>
            <person name="Catto M.A."/>
            <person name="Labadie P.E."/>
            <person name="Jacobson A.L."/>
            <person name="Kennedy G.G."/>
            <person name="Srinivasan R."/>
            <person name="Hunt B.G."/>
        </authorList>
    </citation>
    <scope>NUCLEOTIDE SEQUENCE</scope>
    <source>
        <strain evidence="11">PL_HMW_Pooled</strain>
    </source>
</reference>
<comment type="similarity">
    <text evidence="1">Belongs to the krueppel C2H2-type zinc-finger protein family.</text>
</comment>
<evidence type="ECO:0000313" key="11">
    <source>
        <dbReference type="EMBL" id="KAK3912760.1"/>
    </source>
</evidence>
<sequence length="295" mass="32918">MMSCGLKNIQQLAVSFVNIILTFSGTMPCPDFMCGSIAQPERHSVGTQYSIDAVKSEDTLQPTTSAANLLHQVHHDAAKLQLAIHHQAHLLQQQAHHQLTSHSHSRVHHDKNLCKTERVASRETTSPNNTQPSTQRPIVTSVDIANERICQECGKVFTRPSDLKRHIRSHTGEKPFTCEVCGGGFASPRNLKAHYRTHTGEKPYECFECKAVYARADSLRYHIMSHSGEKPFKCMECGRAFAKGSDLNRHLKCHSPEKPYCCVQCGERFAQLSYLKGHMNTHTGAVSSKKEGGPY</sequence>
<dbReference type="AlphaFoldDB" id="A0AAE1H0L5"/>
<keyword evidence="8" id="KW-0539">Nucleus</keyword>
<proteinExistence type="inferred from homology"/>
<keyword evidence="6" id="KW-0805">Transcription regulation</keyword>
<evidence type="ECO:0000256" key="4">
    <source>
        <dbReference type="ARBA" id="ARBA00022771"/>
    </source>
</evidence>
<keyword evidence="3" id="KW-0677">Repeat</keyword>
<keyword evidence="7" id="KW-0804">Transcription</keyword>
<protein>
    <submittedName>
        <fullName evidence="11">Zinc finger protein 177</fullName>
    </submittedName>
</protein>
<feature type="domain" description="C2H2-type" evidence="10">
    <location>
        <begin position="148"/>
        <end position="175"/>
    </location>
</feature>
<dbReference type="GO" id="GO:0000981">
    <property type="term" value="F:DNA-binding transcription factor activity, RNA polymerase II-specific"/>
    <property type="evidence" value="ECO:0007669"/>
    <property type="project" value="TreeGrafter"/>
</dbReference>
<evidence type="ECO:0000313" key="12">
    <source>
        <dbReference type="Proteomes" id="UP001219518"/>
    </source>
</evidence>
<evidence type="ECO:0000259" key="10">
    <source>
        <dbReference type="PROSITE" id="PS50157"/>
    </source>
</evidence>
<feature type="domain" description="C2H2-type" evidence="10">
    <location>
        <begin position="176"/>
        <end position="203"/>
    </location>
</feature>
<reference evidence="11" key="1">
    <citation type="submission" date="2021-07" db="EMBL/GenBank/DDBJ databases">
        <authorList>
            <person name="Catto M.A."/>
            <person name="Jacobson A."/>
            <person name="Kennedy G."/>
            <person name="Labadie P."/>
            <person name="Hunt B.G."/>
            <person name="Srinivasan R."/>
        </authorList>
    </citation>
    <scope>NUCLEOTIDE SEQUENCE</scope>
    <source>
        <strain evidence="11">PL_HMW_Pooled</strain>
        <tissue evidence="11">Head</tissue>
    </source>
</reference>
<organism evidence="11 12">
    <name type="scientific">Frankliniella fusca</name>
    <dbReference type="NCBI Taxonomy" id="407009"/>
    <lineage>
        <taxon>Eukaryota</taxon>
        <taxon>Metazoa</taxon>
        <taxon>Ecdysozoa</taxon>
        <taxon>Arthropoda</taxon>
        <taxon>Hexapoda</taxon>
        <taxon>Insecta</taxon>
        <taxon>Pterygota</taxon>
        <taxon>Neoptera</taxon>
        <taxon>Paraneoptera</taxon>
        <taxon>Thysanoptera</taxon>
        <taxon>Terebrantia</taxon>
        <taxon>Thripoidea</taxon>
        <taxon>Thripidae</taxon>
        <taxon>Frankliniella</taxon>
    </lineage>
</organism>
<dbReference type="FunFam" id="3.30.160.60:FF:000624">
    <property type="entry name" value="zinc finger protein 697"/>
    <property type="match status" value="1"/>
</dbReference>
<evidence type="ECO:0000256" key="2">
    <source>
        <dbReference type="ARBA" id="ARBA00022723"/>
    </source>
</evidence>
<evidence type="ECO:0000256" key="8">
    <source>
        <dbReference type="ARBA" id="ARBA00023242"/>
    </source>
</evidence>
<dbReference type="Gene3D" id="3.30.160.60">
    <property type="entry name" value="Classic Zinc Finger"/>
    <property type="match status" value="5"/>
</dbReference>
<evidence type="ECO:0000256" key="6">
    <source>
        <dbReference type="ARBA" id="ARBA00023015"/>
    </source>
</evidence>
<feature type="domain" description="C2H2-type" evidence="10">
    <location>
        <begin position="260"/>
        <end position="287"/>
    </location>
</feature>
<evidence type="ECO:0000256" key="5">
    <source>
        <dbReference type="ARBA" id="ARBA00022833"/>
    </source>
</evidence>